<dbReference type="Proteomes" id="UP000821866">
    <property type="component" value="Chromosome 6"/>
</dbReference>
<organism evidence="2 3">
    <name type="scientific">Rhipicephalus microplus</name>
    <name type="common">Cattle tick</name>
    <name type="synonym">Boophilus microplus</name>
    <dbReference type="NCBI Taxonomy" id="6941"/>
    <lineage>
        <taxon>Eukaryota</taxon>
        <taxon>Metazoa</taxon>
        <taxon>Ecdysozoa</taxon>
        <taxon>Arthropoda</taxon>
        <taxon>Chelicerata</taxon>
        <taxon>Arachnida</taxon>
        <taxon>Acari</taxon>
        <taxon>Parasitiformes</taxon>
        <taxon>Ixodida</taxon>
        <taxon>Ixodoidea</taxon>
        <taxon>Ixodidae</taxon>
        <taxon>Rhipicephalinae</taxon>
        <taxon>Rhipicephalus</taxon>
        <taxon>Boophilus</taxon>
    </lineage>
</organism>
<name>A0A9J6DPS8_RHIMP</name>
<protein>
    <submittedName>
        <fullName evidence="2">Uncharacterized protein</fullName>
    </submittedName>
</protein>
<accession>A0A9J6DPS8</accession>
<feature type="region of interest" description="Disordered" evidence="1">
    <location>
        <begin position="1"/>
        <end position="36"/>
    </location>
</feature>
<proteinExistence type="predicted"/>
<dbReference type="AlphaFoldDB" id="A0A9J6DPS8"/>
<evidence type="ECO:0000313" key="3">
    <source>
        <dbReference type="Proteomes" id="UP000821866"/>
    </source>
</evidence>
<keyword evidence="3" id="KW-1185">Reference proteome</keyword>
<dbReference type="EMBL" id="JABSTU010000008">
    <property type="protein sequence ID" value="KAH8024044.1"/>
    <property type="molecule type" value="Genomic_DNA"/>
</dbReference>
<gene>
    <name evidence="2" type="ORF">HPB51_020802</name>
</gene>
<dbReference type="VEuPathDB" id="VectorBase:LOC119172342"/>
<comment type="caution">
    <text evidence="2">The sequence shown here is derived from an EMBL/GenBank/DDBJ whole genome shotgun (WGS) entry which is preliminary data.</text>
</comment>
<evidence type="ECO:0000313" key="2">
    <source>
        <dbReference type="EMBL" id="KAH8024044.1"/>
    </source>
</evidence>
<sequence length="205" mass="21707">MRRGLSLEKIPGSENSVASTSEPRNEAHLTRRLTGRRRRCRAAAGARGRHAAVAAALVVGAPVDSLLLPAPGRPTDTPIRARTHEAAPVGHNADLPEESGYSSRQGQCSYGRDDRCTFVLLCLLSGGTAAGRCGNSLLYTCCVRPPRTRSSLPADHASVQALQARSPAVARTATQRKYYNVDDEDGEPPNGTGVLSIADVVLSLL</sequence>
<reference evidence="2" key="2">
    <citation type="submission" date="2021-09" db="EMBL/GenBank/DDBJ databases">
        <authorList>
            <person name="Jia N."/>
            <person name="Wang J."/>
            <person name="Shi W."/>
            <person name="Du L."/>
            <person name="Sun Y."/>
            <person name="Zhan W."/>
            <person name="Jiang J."/>
            <person name="Wang Q."/>
            <person name="Zhang B."/>
            <person name="Ji P."/>
            <person name="Sakyi L.B."/>
            <person name="Cui X."/>
            <person name="Yuan T."/>
            <person name="Jiang B."/>
            <person name="Yang W."/>
            <person name="Lam T.T.-Y."/>
            <person name="Chang Q."/>
            <person name="Ding S."/>
            <person name="Wang X."/>
            <person name="Zhu J."/>
            <person name="Ruan X."/>
            <person name="Zhao L."/>
            <person name="Wei J."/>
            <person name="Que T."/>
            <person name="Du C."/>
            <person name="Cheng J."/>
            <person name="Dai P."/>
            <person name="Han X."/>
            <person name="Huang E."/>
            <person name="Gao Y."/>
            <person name="Liu J."/>
            <person name="Shao H."/>
            <person name="Ye R."/>
            <person name="Li L."/>
            <person name="Wei W."/>
            <person name="Wang X."/>
            <person name="Wang C."/>
            <person name="Huo Q."/>
            <person name="Li W."/>
            <person name="Guo W."/>
            <person name="Chen H."/>
            <person name="Chen S."/>
            <person name="Zhou L."/>
            <person name="Zhou L."/>
            <person name="Ni X."/>
            <person name="Tian J."/>
            <person name="Zhou Y."/>
            <person name="Sheng Y."/>
            <person name="Liu T."/>
            <person name="Pan Y."/>
            <person name="Xia L."/>
            <person name="Li J."/>
            <person name="Zhao F."/>
            <person name="Cao W."/>
        </authorList>
    </citation>
    <scope>NUCLEOTIDE SEQUENCE</scope>
    <source>
        <strain evidence="2">Rmic-2018</strain>
        <tissue evidence="2">Larvae</tissue>
    </source>
</reference>
<reference evidence="2" key="1">
    <citation type="journal article" date="2020" name="Cell">
        <title>Large-Scale Comparative Analyses of Tick Genomes Elucidate Their Genetic Diversity and Vector Capacities.</title>
        <authorList>
            <consortium name="Tick Genome and Microbiome Consortium (TIGMIC)"/>
            <person name="Jia N."/>
            <person name="Wang J."/>
            <person name="Shi W."/>
            <person name="Du L."/>
            <person name="Sun Y."/>
            <person name="Zhan W."/>
            <person name="Jiang J.F."/>
            <person name="Wang Q."/>
            <person name="Zhang B."/>
            <person name="Ji P."/>
            <person name="Bell-Sakyi L."/>
            <person name="Cui X.M."/>
            <person name="Yuan T.T."/>
            <person name="Jiang B.G."/>
            <person name="Yang W.F."/>
            <person name="Lam T.T."/>
            <person name="Chang Q.C."/>
            <person name="Ding S.J."/>
            <person name="Wang X.J."/>
            <person name="Zhu J.G."/>
            <person name="Ruan X.D."/>
            <person name="Zhao L."/>
            <person name="Wei J.T."/>
            <person name="Ye R.Z."/>
            <person name="Que T.C."/>
            <person name="Du C.H."/>
            <person name="Zhou Y.H."/>
            <person name="Cheng J.X."/>
            <person name="Dai P.F."/>
            <person name="Guo W.B."/>
            <person name="Han X.H."/>
            <person name="Huang E.J."/>
            <person name="Li L.F."/>
            <person name="Wei W."/>
            <person name="Gao Y.C."/>
            <person name="Liu J.Z."/>
            <person name="Shao H.Z."/>
            <person name="Wang X."/>
            <person name="Wang C.C."/>
            <person name="Yang T.C."/>
            <person name="Huo Q.B."/>
            <person name="Li W."/>
            <person name="Chen H.Y."/>
            <person name="Chen S.E."/>
            <person name="Zhou L.G."/>
            <person name="Ni X.B."/>
            <person name="Tian J.H."/>
            <person name="Sheng Y."/>
            <person name="Liu T."/>
            <person name="Pan Y.S."/>
            <person name="Xia L.Y."/>
            <person name="Li J."/>
            <person name="Zhao F."/>
            <person name="Cao W.C."/>
        </authorList>
    </citation>
    <scope>NUCLEOTIDE SEQUENCE</scope>
    <source>
        <strain evidence="2">Rmic-2018</strain>
    </source>
</reference>
<feature type="compositionally biased region" description="Polar residues" evidence="1">
    <location>
        <begin position="13"/>
        <end position="22"/>
    </location>
</feature>
<evidence type="ECO:0000256" key="1">
    <source>
        <dbReference type="SAM" id="MobiDB-lite"/>
    </source>
</evidence>